<dbReference type="AlphaFoldDB" id="D8SCB5"/>
<evidence type="ECO:0000313" key="3">
    <source>
        <dbReference type="Proteomes" id="UP000001514"/>
    </source>
</evidence>
<reference evidence="2 3" key="1">
    <citation type="journal article" date="2011" name="Science">
        <title>The Selaginella genome identifies genetic changes associated with the evolution of vascular plants.</title>
        <authorList>
            <person name="Banks J.A."/>
            <person name="Nishiyama T."/>
            <person name="Hasebe M."/>
            <person name="Bowman J.L."/>
            <person name="Gribskov M."/>
            <person name="dePamphilis C."/>
            <person name="Albert V.A."/>
            <person name="Aono N."/>
            <person name="Aoyama T."/>
            <person name="Ambrose B.A."/>
            <person name="Ashton N.W."/>
            <person name="Axtell M.J."/>
            <person name="Barker E."/>
            <person name="Barker M.S."/>
            <person name="Bennetzen J.L."/>
            <person name="Bonawitz N.D."/>
            <person name="Chapple C."/>
            <person name="Cheng C."/>
            <person name="Correa L.G."/>
            <person name="Dacre M."/>
            <person name="DeBarry J."/>
            <person name="Dreyer I."/>
            <person name="Elias M."/>
            <person name="Engstrom E.M."/>
            <person name="Estelle M."/>
            <person name="Feng L."/>
            <person name="Finet C."/>
            <person name="Floyd S.K."/>
            <person name="Frommer W.B."/>
            <person name="Fujita T."/>
            <person name="Gramzow L."/>
            <person name="Gutensohn M."/>
            <person name="Harholt J."/>
            <person name="Hattori M."/>
            <person name="Heyl A."/>
            <person name="Hirai T."/>
            <person name="Hiwatashi Y."/>
            <person name="Ishikawa M."/>
            <person name="Iwata M."/>
            <person name="Karol K.G."/>
            <person name="Koehler B."/>
            <person name="Kolukisaoglu U."/>
            <person name="Kubo M."/>
            <person name="Kurata T."/>
            <person name="Lalonde S."/>
            <person name="Li K."/>
            <person name="Li Y."/>
            <person name="Litt A."/>
            <person name="Lyons E."/>
            <person name="Manning G."/>
            <person name="Maruyama T."/>
            <person name="Michael T.P."/>
            <person name="Mikami K."/>
            <person name="Miyazaki S."/>
            <person name="Morinaga S."/>
            <person name="Murata T."/>
            <person name="Mueller-Roeber B."/>
            <person name="Nelson D.R."/>
            <person name="Obara M."/>
            <person name="Oguri Y."/>
            <person name="Olmstead R.G."/>
            <person name="Onodera N."/>
            <person name="Petersen B.L."/>
            <person name="Pils B."/>
            <person name="Prigge M."/>
            <person name="Rensing S.A."/>
            <person name="Riano-Pachon D.M."/>
            <person name="Roberts A.W."/>
            <person name="Sato Y."/>
            <person name="Scheller H.V."/>
            <person name="Schulz B."/>
            <person name="Schulz C."/>
            <person name="Shakirov E.V."/>
            <person name="Shibagaki N."/>
            <person name="Shinohara N."/>
            <person name="Shippen D.E."/>
            <person name="Soerensen I."/>
            <person name="Sotooka R."/>
            <person name="Sugimoto N."/>
            <person name="Sugita M."/>
            <person name="Sumikawa N."/>
            <person name="Tanurdzic M."/>
            <person name="Theissen G."/>
            <person name="Ulvskov P."/>
            <person name="Wakazuki S."/>
            <person name="Weng J.K."/>
            <person name="Willats W.W."/>
            <person name="Wipf D."/>
            <person name="Wolf P.G."/>
            <person name="Yang L."/>
            <person name="Zimmer A.D."/>
            <person name="Zhu Q."/>
            <person name="Mitros T."/>
            <person name="Hellsten U."/>
            <person name="Loque D."/>
            <person name="Otillar R."/>
            <person name="Salamov A."/>
            <person name="Schmutz J."/>
            <person name="Shapiro H."/>
            <person name="Lindquist E."/>
            <person name="Lucas S."/>
            <person name="Rokhsar D."/>
            <person name="Grigoriev I.V."/>
        </authorList>
    </citation>
    <scope>NUCLEOTIDE SEQUENCE [LARGE SCALE GENOMIC DNA]</scope>
</reference>
<dbReference type="InParanoid" id="D8SCB5"/>
<dbReference type="PANTHER" id="PTHR46791:SF5">
    <property type="entry name" value="CLR5 DOMAIN-CONTAINING PROTEIN-RELATED"/>
    <property type="match status" value="1"/>
</dbReference>
<feature type="signal peptide" evidence="1">
    <location>
        <begin position="1"/>
        <end position="18"/>
    </location>
</feature>
<dbReference type="KEGG" id="smo:SELMODRAFT_420538"/>
<evidence type="ECO:0000256" key="1">
    <source>
        <dbReference type="SAM" id="SignalP"/>
    </source>
</evidence>
<dbReference type="Gramene" id="EFJ17830">
    <property type="protein sequence ID" value="EFJ17830"/>
    <property type="gene ID" value="SELMODRAFT_420538"/>
</dbReference>
<dbReference type="PANTHER" id="PTHR46791">
    <property type="entry name" value="EXPRESSED PROTEIN"/>
    <property type="match status" value="1"/>
</dbReference>
<keyword evidence="1" id="KW-0732">Signal</keyword>
<organism evidence="3">
    <name type="scientific">Selaginella moellendorffii</name>
    <name type="common">Spikemoss</name>
    <dbReference type="NCBI Taxonomy" id="88036"/>
    <lineage>
        <taxon>Eukaryota</taxon>
        <taxon>Viridiplantae</taxon>
        <taxon>Streptophyta</taxon>
        <taxon>Embryophyta</taxon>
        <taxon>Tracheophyta</taxon>
        <taxon>Lycopodiopsida</taxon>
        <taxon>Selaginellales</taxon>
        <taxon>Selaginellaceae</taxon>
        <taxon>Selaginella</taxon>
    </lineage>
</organism>
<dbReference type="Proteomes" id="UP000001514">
    <property type="component" value="Unassembled WGS sequence"/>
</dbReference>
<dbReference type="EMBL" id="GL377612">
    <property type="protein sequence ID" value="EFJ17830.1"/>
    <property type="molecule type" value="Genomic_DNA"/>
</dbReference>
<name>D8SCB5_SELML</name>
<feature type="chain" id="PRO_5003122596" evidence="1">
    <location>
        <begin position="19"/>
        <end position="221"/>
    </location>
</feature>
<gene>
    <name evidence="2" type="ORF">SELMODRAFT_420538</name>
</gene>
<accession>D8SCB5</accession>
<proteinExistence type="predicted"/>
<protein>
    <submittedName>
        <fullName evidence="2">Uncharacterized protein</fullName>
    </submittedName>
</protein>
<keyword evidence="3" id="KW-1185">Reference proteome</keyword>
<evidence type="ECO:0000313" key="2">
    <source>
        <dbReference type="EMBL" id="EFJ17830.1"/>
    </source>
</evidence>
<dbReference type="HOGENOM" id="CLU_089793_0_0_1"/>
<sequence length="221" mass="24682">MLEMVLIYYLIAIYGLSSLLKDVEENKVDNLSFNFSDSDYGLGVDSDNNVVLEGFGSPAAFGTWMHLKILETKTIAYLACYLRISKAILLFVNLKGPNTFRATMLQSTMRLRRTWSIVGVLQLGASYMGHQHIFHTGLQPRTSIRIMPAVGGKNIKDLLGPFLSNIEGATLLEAFLMHQEGLNLDKQYLLHLDLTIECAMADVASVDLPLYIKSALLQQHQ</sequence>